<keyword evidence="3 10" id="KW-0217">Developmental protein</keyword>
<sequence>MKPVSLRVDVVVLLLIIATAATSGLGTWMSLGFQGLNIINNPQAYLIGTHPLCSQLTGLSRGQFKLCLLYYDHIQYIAKGAKMGIKECQWQFRHRRWNCSTLADNSTFGNDILRVASKEAAFVHAISAAGVVHAVARGCRDGQLTSCGCSRAARPEDLQNDWRWGGCGDNVEYGYRFTMGFVDLREREYNFRRGTMEQGRKLMNIHNNEAGRRAVIHKIGRTCKCHGVSGSCTLVTCWQQVPTFREIGDHLKAKYDSATEVKINWRGKLQIKDSETPLPTGADMVYLEQSPDYCVANERTGSMGTQGRKCNRTSSSTDGCTFLCCGRGYNSHKTWVEERCDCKFHWCCYVECKTCRNRIDLHTCK</sequence>
<name>A0ABM1SQK8_LIMPO</name>
<evidence type="ECO:0000256" key="7">
    <source>
        <dbReference type="ARBA" id="ARBA00023157"/>
    </source>
</evidence>
<evidence type="ECO:0000256" key="2">
    <source>
        <dbReference type="ARBA" id="ARBA00005683"/>
    </source>
</evidence>
<keyword evidence="8" id="KW-0325">Glycoprotein</keyword>
<dbReference type="PRINTS" id="PR01349">
    <property type="entry name" value="WNTPROTEIN"/>
</dbReference>
<evidence type="ECO:0000256" key="8">
    <source>
        <dbReference type="ARBA" id="ARBA00023180"/>
    </source>
</evidence>
<keyword evidence="11" id="KW-1185">Reference proteome</keyword>
<dbReference type="InterPro" id="IPR043158">
    <property type="entry name" value="Wnt_C"/>
</dbReference>
<dbReference type="Gene3D" id="3.30.2460.20">
    <property type="match status" value="1"/>
</dbReference>
<evidence type="ECO:0000256" key="6">
    <source>
        <dbReference type="ARBA" id="ARBA00022687"/>
    </source>
</evidence>
<evidence type="ECO:0000313" key="12">
    <source>
        <dbReference type="RefSeq" id="XP_022245914.1"/>
    </source>
</evidence>
<evidence type="ECO:0000256" key="3">
    <source>
        <dbReference type="ARBA" id="ARBA00022473"/>
    </source>
</evidence>
<dbReference type="GeneID" id="106462720"/>
<evidence type="ECO:0000256" key="5">
    <source>
        <dbReference type="ARBA" id="ARBA00022530"/>
    </source>
</evidence>
<dbReference type="InterPro" id="IPR005817">
    <property type="entry name" value="Wnt"/>
</dbReference>
<comment type="function">
    <text evidence="10">Ligand for members of the frizzled family of seven transmembrane receptors.</text>
</comment>
<gene>
    <name evidence="12" type="primary">LOC106462720</name>
</gene>
<keyword evidence="9" id="KW-0449">Lipoprotein</keyword>
<dbReference type="PANTHER" id="PTHR12027">
    <property type="entry name" value="WNT RELATED"/>
    <property type="match status" value="1"/>
</dbReference>
<dbReference type="RefSeq" id="XP_022245914.1">
    <property type="nucleotide sequence ID" value="XM_022390206.1"/>
</dbReference>
<evidence type="ECO:0000256" key="4">
    <source>
        <dbReference type="ARBA" id="ARBA00022525"/>
    </source>
</evidence>
<dbReference type="InterPro" id="IPR018161">
    <property type="entry name" value="Wnt_CS"/>
</dbReference>
<evidence type="ECO:0000256" key="9">
    <source>
        <dbReference type="ARBA" id="ARBA00023288"/>
    </source>
</evidence>
<accession>A0ABM1SQK8</accession>
<keyword evidence="6 10" id="KW-0879">Wnt signaling pathway</keyword>
<evidence type="ECO:0000256" key="10">
    <source>
        <dbReference type="RuleBase" id="RU003500"/>
    </source>
</evidence>
<proteinExistence type="inferred from homology"/>
<protein>
    <recommendedName>
        <fullName evidence="10">Protein Wnt</fullName>
    </recommendedName>
</protein>
<evidence type="ECO:0000256" key="1">
    <source>
        <dbReference type="ARBA" id="ARBA00004498"/>
    </source>
</evidence>
<comment type="similarity">
    <text evidence="2 10">Belongs to the Wnt family.</text>
</comment>
<dbReference type="PROSITE" id="PS00246">
    <property type="entry name" value="WNT1"/>
    <property type="match status" value="1"/>
</dbReference>
<evidence type="ECO:0000313" key="11">
    <source>
        <dbReference type="Proteomes" id="UP000694941"/>
    </source>
</evidence>
<dbReference type="CDD" id="cd19337">
    <property type="entry name" value="Wnt_Wnt5"/>
    <property type="match status" value="1"/>
</dbReference>
<dbReference type="Pfam" id="PF00110">
    <property type="entry name" value="wnt"/>
    <property type="match status" value="1"/>
</dbReference>
<keyword evidence="4" id="KW-0964">Secreted</keyword>
<keyword evidence="5" id="KW-0272">Extracellular matrix</keyword>
<comment type="subcellular location">
    <subcellularLocation>
        <location evidence="1 10">Secreted</location>
        <location evidence="1 10">Extracellular space</location>
        <location evidence="1 10">Extracellular matrix</location>
    </subcellularLocation>
</comment>
<dbReference type="SMART" id="SM00097">
    <property type="entry name" value="WNT1"/>
    <property type="match status" value="1"/>
</dbReference>
<keyword evidence="7" id="KW-1015">Disulfide bond</keyword>
<reference evidence="12" key="1">
    <citation type="submission" date="2025-08" db="UniProtKB">
        <authorList>
            <consortium name="RefSeq"/>
        </authorList>
    </citation>
    <scope>IDENTIFICATION</scope>
    <source>
        <tissue evidence="12">Muscle</tissue>
    </source>
</reference>
<dbReference type="Proteomes" id="UP000694941">
    <property type="component" value="Unplaced"/>
</dbReference>
<dbReference type="PANTHER" id="PTHR12027:SF77">
    <property type="entry name" value="PROTEIN WNT-5"/>
    <property type="match status" value="1"/>
</dbReference>
<organism evidence="11 12">
    <name type="scientific">Limulus polyphemus</name>
    <name type="common">Atlantic horseshoe crab</name>
    <dbReference type="NCBI Taxonomy" id="6850"/>
    <lineage>
        <taxon>Eukaryota</taxon>
        <taxon>Metazoa</taxon>
        <taxon>Ecdysozoa</taxon>
        <taxon>Arthropoda</taxon>
        <taxon>Chelicerata</taxon>
        <taxon>Merostomata</taxon>
        <taxon>Xiphosura</taxon>
        <taxon>Limulidae</taxon>
        <taxon>Limulus</taxon>
    </lineage>
</organism>